<name>A0A2S2PEV2_SCHGA</name>
<reference evidence="2" key="1">
    <citation type="submission" date="2018-04" db="EMBL/GenBank/DDBJ databases">
        <title>Transcriptome of Schizaphis graminum biotype I.</title>
        <authorList>
            <person name="Scully E.D."/>
            <person name="Geib S.M."/>
            <person name="Palmer N.A."/>
            <person name="Koch K."/>
            <person name="Bradshaw J."/>
            <person name="Heng-Moss T."/>
            <person name="Sarath G."/>
        </authorList>
    </citation>
    <scope>NUCLEOTIDE SEQUENCE</scope>
</reference>
<feature type="region of interest" description="Disordered" evidence="1">
    <location>
        <begin position="1"/>
        <end position="43"/>
    </location>
</feature>
<sequence length="328" mass="36559">MRRDAVRQLRTVAGHQAAAAPQEEAAGISGGQEAEARRAPDPSREGVVLLDAVVRHDRRRIGLGTAVPGAAVRGPGRVDVAGRLRAGTGAVHYGAPRTAGRPVQLHVELVPGGMHQRRVQLQSHLRGVQDVRRWSQWRRWRWRWHASGVRSRRRRRHDRGRGCAPGQHQGLRLPAGRGLFQFHESLRRAGRHVPVSLFPTEPHAGRGRLRQATAVRRHRPLLRRPVRRVRSHVHRVVRNALRLSAGRGRSRPTTRTAGTVQEFGRTLTHRGLQRPLDKHPGRTTGRSNNGSVQSTARGTERIMTILGDELLSTCTSAQTAYTMHNNTT</sequence>
<feature type="compositionally biased region" description="Polar residues" evidence="1">
    <location>
        <begin position="284"/>
        <end position="297"/>
    </location>
</feature>
<organism evidence="2">
    <name type="scientific">Schizaphis graminum</name>
    <name type="common">Green bug aphid</name>
    <dbReference type="NCBI Taxonomy" id="13262"/>
    <lineage>
        <taxon>Eukaryota</taxon>
        <taxon>Metazoa</taxon>
        <taxon>Ecdysozoa</taxon>
        <taxon>Arthropoda</taxon>
        <taxon>Hexapoda</taxon>
        <taxon>Insecta</taxon>
        <taxon>Pterygota</taxon>
        <taxon>Neoptera</taxon>
        <taxon>Paraneoptera</taxon>
        <taxon>Hemiptera</taxon>
        <taxon>Sternorrhyncha</taxon>
        <taxon>Aphidomorpha</taxon>
        <taxon>Aphidoidea</taxon>
        <taxon>Aphididae</taxon>
        <taxon>Aphidini</taxon>
        <taxon>Schizaphis</taxon>
    </lineage>
</organism>
<evidence type="ECO:0000313" key="2">
    <source>
        <dbReference type="EMBL" id="MBY27970.1"/>
    </source>
</evidence>
<proteinExistence type="predicted"/>
<feature type="region of interest" description="Disordered" evidence="1">
    <location>
        <begin position="268"/>
        <end position="298"/>
    </location>
</feature>
<feature type="compositionally biased region" description="Low complexity" evidence="1">
    <location>
        <begin position="13"/>
        <end position="27"/>
    </location>
</feature>
<accession>A0A2S2PEV2</accession>
<dbReference type="EMBL" id="GGMR01015351">
    <property type="protein sequence ID" value="MBY27970.1"/>
    <property type="molecule type" value="Transcribed_RNA"/>
</dbReference>
<protein>
    <submittedName>
        <fullName evidence="2">Uncharacterized protein</fullName>
    </submittedName>
</protein>
<dbReference type="AlphaFoldDB" id="A0A2S2PEV2"/>
<gene>
    <name evidence="2" type="ORF">g.9505</name>
</gene>
<feature type="compositionally biased region" description="Basic and acidic residues" evidence="1">
    <location>
        <begin position="34"/>
        <end position="43"/>
    </location>
</feature>
<evidence type="ECO:0000256" key="1">
    <source>
        <dbReference type="SAM" id="MobiDB-lite"/>
    </source>
</evidence>